<evidence type="ECO:0000256" key="1">
    <source>
        <dbReference type="SAM" id="MobiDB-lite"/>
    </source>
</evidence>
<proteinExistence type="predicted"/>
<reference evidence="3" key="1">
    <citation type="journal article" date="2019" name="Int. J. Syst. Evol. Microbiol.">
        <title>The Global Catalogue of Microorganisms (GCM) 10K type strain sequencing project: providing services to taxonomists for standard genome sequencing and annotation.</title>
        <authorList>
            <consortium name="The Broad Institute Genomics Platform"/>
            <consortium name="The Broad Institute Genome Sequencing Center for Infectious Disease"/>
            <person name="Wu L."/>
            <person name="Ma J."/>
        </authorList>
    </citation>
    <scope>NUCLEOTIDE SEQUENCE [LARGE SCALE GENOMIC DNA]</scope>
    <source>
        <strain evidence="3">JCM 17919</strain>
    </source>
</reference>
<feature type="region of interest" description="Disordered" evidence="1">
    <location>
        <begin position="8"/>
        <end position="28"/>
    </location>
</feature>
<evidence type="ECO:0000313" key="2">
    <source>
        <dbReference type="EMBL" id="GAA4338495.1"/>
    </source>
</evidence>
<dbReference type="EMBL" id="BAABGY010000011">
    <property type="protein sequence ID" value="GAA4338495.1"/>
    <property type="molecule type" value="Genomic_DNA"/>
</dbReference>
<comment type="caution">
    <text evidence="2">The sequence shown here is derived from an EMBL/GenBank/DDBJ whole genome shotgun (WGS) entry which is preliminary data.</text>
</comment>
<protein>
    <submittedName>
        <fullName evidence="2">Uncharacterized protein</fullName>
    </submittedName>
</protein>
<sequence length="88" mass="8957">MSLVVISKGEGMAGEREATVPTNSRGRIAAPGNTHSYLYFSLDPGGRSGRLEGTAVPPLAGSGYACHDPGLNRARQPVGIRVGAPPAG</sequence>
<dbReference type="Proteomes" id="UP001501725">
    <property type="component" value="Unassembled WGS sequence"/>
</dbReference>
<name>A0ABP8HF26_9BACT</name>
<organism evidence="2 3">
    <name type="scientific">Flaviaesturariibacter amylovorans</name>
    <dbReference type="NCBI Taxonomy" id="1084520"/>
    <lineage>
        <taxon>Bacteria</taxon>
        <taxon>Pseudomonadati</taxon>
        <taxon>Bacteroidota</taxon>
        <taxon>Chitinophagia</taxon>
        <taxon>Chitinophagales</taxon>
        <taxon>Chitinophagaceae</taxon>
        <taxon>Flaviaestuariibacter</taxon>
    </lineage>
</organism>
<accession>A0ABP8HF26</accession>
<keyword evidence="3" id="KW-1185">Reference proteome</keyword>
<evidence type="ECO:0000313" key="3">
    <source>
        <dbReference type="Proteomes" id="UP001501725"/>
    </source>
</evidence>
<gene>
    <name evidence="2" type="ORF">GCM10023184_34970</name>
</gene>